<proteinExistence type="predicted"/>
<comment type="caution">
    <text evidence="3">The sequence shown here is derived from an EMBL/GenBank/DDBJ whole genome shotgun (WGS) entry which is preliminary data.</text>
</comment>
<dbReference type="OrthoDB" id="10605420at2759"/>
<feature type="chain" id="PRO_5013969381" evidence="2">
    <location>
        <begin position="18"/>
        <end position="165"/>
    </location>
</feature>
<evidence type="ECO:0000313" key="4">
    <source>
        <dbReference type="Proteomes" id="UP000230233"/>
    </source>
</evidence>
<evidence type="ECO:0000256" key="1">
    <source>
        <dbReference type="SAM" id="Phobius"/>
    </source>
</evidence>
<keyword evidence="4" id="KW-1185">Reference proteome</keyword>
<dbReference type="Proteomes" id="UP000230233">
    <property type="component" value="Unassembled WGS sequence"/>
</dbReference>
<keyword evidence="2" id="KW-0732">Signal</keyword>
<evidence type="ECO:0000256" key="2">
    <source>
        <dbReference type="SAM" id="SignalP"/>
    </source>
</evidence>
<reference evidence="4" key="1">
    <citation type="submission" date="2017-10" db="EMBL/GenBank/DDBJ databases">
        <title>Rapid genome shrinkage in a self-fertile nematode reveals novel sperm competition proteins.</title>
        <authorList>
            <person name="Yin D."/>
            <person name="Schwarz E.M."/>
            <person name="Thomas C.G."/>
            <person name="Felde R.L."/>
            <person name="Korf I.F."/>
            <person name="Cutter A.D."/>
            <person name="Schartner C.M."/>
            <person name="Ralston E.J."/>
            <person name="Meyer B.J."/>
            <person name="Haag E.S."/>
        </authorList>
    </citation>
    <scope>NUCLEOTIDE SEQUENCE [LARGE SCALE GENOMIC DNA]</scope>
    <source>
        <strain evidence="4">JU1422</strain>
    </source>
</reference>
<feature type="signal peptide" evidence="2">
    <location>
        <begin position="1"/>
        <end position="17"/>
    </location>
</feature>
<dbReference type="EMBL" id="PDUG01000011">
    <property type="protein sequence ID" value="PIC13708.1"/>
    <property type="molecule type" value="Genomic_DNA"/>
</dbReference>
<keyword evidence="1" id="KW-1133">Transmembrane helix</keyword>
<protein>
    <submittedName>
        <fullName evidence="3">Uncharacterized protein</fullName>
    </submittedName>
</protein>
<keyword evidence="1" id="KW-0472">Membrane</keyword>
<gene>
    <name evidence="3" type="ORF">B9Z55_027571</name>
</gene>
<keyword evidence="1" id="KW-0812">Transmembrane</keyword>
<accession>A0A2G5SF73</accession>
<evidence type="ECO:0000313" key="3">
    <source>
        <dbReference type="EMBL" id="PIC13708.1"/>
    </source>
</evidence>
<dbReference type="AlphaFoldDB" id="A0A2G5SF73"/>
<name>A0A2G5SF73_9PELO</name>
<sequence length="165" mass="18634">MILFLVFFSVSVLCSNAVIPHWELAGNCGECQYCLVLHGYDEPYFCIFEAVEIPCYIRLHSFPSLYDADCIQNQTEIVDVTESVVDNSTVLVSVSTEDEPESEASYAKFADIVLMKEQLSSIFSLLVFIMILLVFVLLMLVFLVAGFIYMWIFVKSKESTESSST</sequence>
<organism evidence="3 4">
    <name type="scientific">Caenorhabditis nigoni</name>
    <dbReference type="NCBI Taxonomy" id="1611254"/>
    <lineage>
        <taxon>Eukaryota</taxon>
        <taxon>Metazoa</taxon>
        <taxon>Ecdysozoa</taxon>
        <taxon>Nematoda</taxon>
        <taxon>Chromadorea</taxon>
        <taxon>Rhabditida</taxon>
        <taxon>Rhabditina</taxon>
        <taxon>Rhabditomorpha</taxon>
        <taxon>Rhabditoidea</taxon>
        <taxon>Rhabditidae</taxon>
        <taxon>Peloderinae</taxon>
        <taxon>Caenorhabditis</taxon>
    </lineage>
</organism>
<feature type="transmembrane region" description="Helical" evidence="1">
    <location>
        <begin position="122"/>
        <end position="154"/>
    </location>
</feature>